<dbReference type="InterPro" id="IPR029071">
    <property type="entry name" value="Ubiquitin-like_domsf"/>
</dbReference>
<dbReference type="InterPro" id="IPR000626">
    <property type="entry name" value="Ubiquitin-like_dom"/>
</dbReference>
<organism evidence="2 3">
    <name type="scientific">Ascaris lumbricoides</name>
    <name type="common">Giant roundworm</name>
    <dbReference type="NCBI Taxonomy" id="6252"/>
    <lineage>
        <taxon>Eukaryota</taxon>
        <taxon>Metazoa</taxon>
        <taxon>Ecdysozoa</taxon>
        <taxon>Nematoda</taxon>
        <taxon>Chromadorea</taxon>
        <taxon>Rhabditida</taxon>
        <taxon>Spirurina</taxon>
        <taxon>Ascaridomorpha</taxon>
        <taxon>Ascaridoidea</taxon>
        <taxon>Ascarididae</taxon>
        <taxon>Ascaris</taxon>
    </lineage>
</organism>
<dbReference type="AlphaFoldDB" id="A0A9J2PSA8"/>
<dbReference type="SUPFAM" id="SSF54236">
    <property type="entry name" value="Ubiquitin-like"/>
    <property type="match status" value="1"/>
</dbReference>
<dbReference type="WBParaSite" id="ALUE_0001240101-mRNA-1">
    <property type="protein sequence ID" value="ALUE_0001240101-mRNA-1"/>
    <property type="gene ID" value="ALUE_0001240101"/>
</dbReference>
<dbReference type="Gene3D" id="3.10.20.90">
    <property type="entry name" value="Phosphatidylinositol 3-kinase Catalytic Subunit, Chain A, domain 1"/>
    <property type="match status" value="1"/>
</dbReference>
<sequence length="98" mass="11268">MKGEDVFSTRRKLKVIVYNKTRKYAGHTIEIVLSSRDTISTVKEKILEKTSIPVDIQHIVFGVDALKDDETLHEHHIKDGYTIYSTPTYVEIPELPNL</sequence>
<dbReference type="CDD" id="cd17039">
    <property type="entry name" value="Ubl_ubiquitin_like"/>
    <property type="match status" value="1"/>
</dbReference>
<dbReference type="Proteomes" id="UP000036681">
    <property type="component" value="Unplaced"/>
</dbReference>
<evidence type="ECO:0000259" key="1">
    <source>
        <dbReference type="PROSITE" id="PS50053"/>
    </source>
</evidence>
<name>A0A9J2PSA8_ASCLU</name>
<reference evidence="3" key="1">
    <citation type="submission" date="2023-03" db="UniProtKB">
        <authorList>
            <consortium name="WormBaseParasite"/>
        </authorList>
    </citation>
    <scope>IDENTIFICATION</scope>
</reference>
<dbReference type="PROSITE" id="PS50053">
    <property type="entry name" value="UBIQUITIN_2"/>
    <property type="match status" value="1"/>
</dbReference>
<feature type="domain" description="Ubiquitin-like" evidence="1">
    <location>
        <begin position="13"/>
        <end position="84"/>
    </location>
</feature>
<accession>A0A9J2PSA8</accession>
<keyword evidence="2" id="KW-1185">Reference proteome</keyword>
<dbReference type="SMART" id="SM00213">
    <property type="entry name" value="UBQ"/>
    <property type="match status" value="1"/>
</dbReference>
<dbReference type="Pfam" id="PF00240">
    <property type="entry name" value="ubiquitin"/>
    <property type="match status" value="1"/>
</dbReference>
<evidence type="ECO:0000313" key="2">
    <source>
        <dbReference type="Proteomes" id="UP000036681"/>
    </source>
</evidence>
<proteinExistence type="predicted"/>
<evidence type="ECO:0000313" key="3">
    <source>
        <dbReference type="WBParaSite" id="ALUE_0001240101-mRNA-1"/>
    </source>
</evidence>
<protein>
    <submittedName>
        <fullName evidence="3">Ubiquitin-like domain-containing protein</fullName>
    </submittedName>
</protein>